<dbReference type="Gene3D" id="3.40.50.2300">
    <property type="match status" value="1"/>
</dbReference>
<dbReference type="STRING" id="1803665.GCA_001641335_04892"/>
<evidence type="ECO:0000313" key="9">
    <source>
        <dbReference type="EMBL" id="TWA98417.1"/>
    </source>
</evidence>
<dbReference type="RefSeq" id="WP_145664407.1">
    <property type="nucleotide sequence ID" value="NZ_VITK01000005.1"/>
</dbReference>
<comment type="caution">
    <text evidence="9">The sequence shown here is derived from an EMBL/GenBank/DDBJ whole genome shotgun (WGS) entry which is preliminary data.</text>
</comment>
<dbReference type="GO" id="GO:0003677">
    <property type="term" value="F:DNA binding"/>
    <property type="evidence" value="ECO:0007669"/>
    <property type="project" value="UniProtKB-KW"/>
</dbReference>
<dbReference type="PRINTS" id="PR00038">
    <property type="entry name" value="HTHLUXR"/>
</dbReference>
<feature type="modified residue" description="4-aspartylphosphate" evidence="6">
    <location>
        <position position="53"/>
    </location>
</feature>
<organism evidence="9 10">
    <name type="scientific">Bradyrhizobium stylosanthis</name>
    <dbReference type="NCBI Taxonomy" id="1803665"/>
    <lineage>
        <taxon>Bacteria</taxon>
        <taxon>Pseudomonadati</taxon>
        <taxon>Pseudomonadota</taxon>
        <taxon>Alphaproteobacteria</taxon>
        <taxon>Hyphomicrobiales</taxon>
        <taxon>Nitrobacteraceae</taxon>
        <taxon>Bradyrhizobium</taxon>
    </lineage>
</organism>
<dbReference type="PROSITE" id="PS50043">
    <property type="entry name" value="HTH_LUXR_2"/>
    <property type="match status" value="1"/>
</dbReference>
<evidence type="ECO:0000256" key="5">
    <source>
        <dbReference type="ARBA" id="ARBA00023163"/>
    </source>
</evidence>
<keyword evidence="3" id="KW-0805">Transcription regulation</keyword>
<dbReference type="Pfam" id="PF00072">
    <property type="entry name" value="Response_reg"/>
    <property type="match status" value="1"/>
</dbReference>
<dbReference type="EMBL" id="VITK01000005">
    <property type="protein sequence ID" value="TWA98417.1"/>
    <property type="molecule type" value="Genomic_DNA"/>
</dbReference>
<dbReference type="Pfam" id="PF00196">
    <property type="entry name" value="GerE"/>
    <property type="match status" value="1"/>
</dbReference>
<dbReference type="CDD" id="cd06170">
    <property type="entry name" value="LuxR_C_like"/>
    <property type="match status" value="1"/>
</dbReference>
<dbReference type="InterPro" id="IPR011006">
    <property type="entry name" value="CheY-like_superfamily"/>
</dbReference>
<keyword evidence="10" id="KW-1185">Reference proteome</keyword>
<dbReference type="SMART" id="SM00448">
    <property type="entry name" value="REC"/>
    <property type="match status" value="1"/>
</dbReference>
<name>A0A560DMT0_9BRAD</name>
<dbReference type="PANTHER" id="PTHR44688:SF16">
    <property type="entry name" value="DNA-BINDING TRANSCRIPTIONAL ACTIVATOR DEVR_DOSR"/>
    <property type="match status" value="1"/>
</dbReference>
<accession>A0A560DMT0</accession>
<dbReference type="GO" id="GO:0006355">
    <property type="term" value="P:regulation of DNA-templated transcription"/>
    <property type="evidence" value="ECO:0007669"/>
    <property type="project" value="InterPro"/>
</dbReference>
<evidence type="ECO:0000313" key="10">
    <source>
        <dbReference type="Proteomes" id="UP000319949"/>
    </source>
</evidence>
<dbReference type="PANTHER" id="PTHR44688">
    <property type="entry name" value="DNA-BINDING TRANSCRIPTIONAL ACTIVATOR DEVR_DOSR"/>
    <property type="match status" value="1"/>
</dbReference>
<sequence length="211" mass="23043">MPGIVHVVDDDASYLSAIQQLLEASGYRVATYASAQQLLDRQPDDSKGCILLDVRMPGISGLELQSRLTERGSKLPIIFLTAYPDVSITVKAIKAGADDFLIKPVGSEDLLSAISRAITRHRNVRALDGELEALRSRLSTLTSRQRQVFEIIVQGKTNKLAARELGSTERTVKAHRSAIMDKLQVQSVVDLVRIAERLGVLGDKDEPNAIG</sequence>
<evidence type="ECO:0000256" key="2">
    <source>
        <dbReference type="ARBA" id="ARBA00023012"/>
    </source>
</evidence>
<gene>
    <name evidence="9" type="ORF">FBZ96_10593</name>
</gene>
<evidence type="ECO:0000256" key="3">
    <source>
        <dbReference type="ARBA" id="ARBA00023015"/>
    </source>
</evidence>
<reference evidence="9 10" key="1">
    <citation type="submission" date="2019-06" db="EMBL/GenBank/DDBJ databases">
        <title>Genomic Encyclopedia of Type Strains, Phase IV (KMG-V): Genome sequencing to study the core and pangenomes of soil and plant-associated prokaryotes.</title>
        <authorList>
            <person name="Whitman W."/>
        </authorList>
    </citation>
    <scope>NUCLEOTIDE SEQUENCE [LARGE SCALE GENOMIC DNA]</scope>
    <source>
        <strain evidence="9 10">BR 510</strain>
    </source>
</reference>
<evidence type="ECO:0000259" key="8">
    <source>
        <dbReference type="PROSITE" id="PS50110"/>
    </source>
</evidence>
<keyword evidence="2" id="KW-0902">Two-component regulatory system</keyword>
<keyword evidence="4" id="KW-0238">DNA-binding</keyword>
<feature type="domain" description="HTH luxR-type" evidence="7">
    <location>
        <begin position="134"/>
        <end position="199"/>
    </location>
</feature>
<evidence type="ECO:0000256" key="1">
    <source>
        <dbReference type="ARBA" id="ARBA00022553"/>
    </source>
</evidence>
<feature type="domain" description="Response regulatory" evidence="8">
    <location>
        <begin position="4"/>
        <end position="118"/>
    </location>
</feature>
<dbReference type="PROSITE" id="PS50110">
    <property type="entry name" value="RESPONSE_REGULATORY"/>
    <property type="match status" value="1"/>
</dbReference>
<dbReference type="InterPro" id="IPR016032">
    <property type="entry name" value="Sig_transdc_resp-reg_C-effctor"/>
</dbReference>
<dbReference type="Gene3D" id="1.10.10.10">
    <property type="entry name" value="Winged helix-like DNA-binding domain superfamily/Winged helix DNA-binding domain"/>
    <property type="match status" value="1"/>
</dbReference>
<evidence type="ECO:0000256" key="4">
    <source>
        <dbReference type="ARBA" id="ARBA00023125"/>
    </source>
</evidence>
<evidence type="ECO:0000259" key="7">
    <source>
        <dbReference type="PROSITE" id="PS50043"/>
    </source>
</evidence>
<dbReference type="InterPro" id="IPR036388">
    <property type="entry name" value="WH-like_DNA-bd_sf"/>
</dbReference>
<dbReference type="SMART" id="SM00421">
    <property type="entry name" value="HTH_LUXR"/>
    <property type="match status" value="1"/>
</dbReference>
<proteinExistence type="predicted"/>
<dbReference type="SUPFAM" id="SSF46894">
    <property type="entry name" value="C-terminal effector domain of the bipartite response regulators"/>
    <property type="match status" value="1"/>
</dbReference>
<dbReference type="SUPFAM" id="SSF52172">
    <property type="entry name" value="CheY-like"/>
    <property type="match status" value="1"/>
</dbReference>
<keyword evidence="5" id="KW-0804">Transcription</keyword>
<dbReference type="OrthoDB" id="9782655at2"/>
<keyword evidence="1 6" id="KW-0597">Phosphoprotein</keyword>
<protein>
    <submittedName>
        <fullName evidence="9">LuxR family two component transcriptional regulator</fullName>
    </submittedName>
</protein>
<evidence type="ECO:0000256" key="6">
    <source>
        <dbReference type="PROSITE-ProRule" id="PRU00169"/>
    </source>
</evidence>
<dbReference type="Proteomes" id="UP000319949">
    <property type="component" value="Unassembled WGS sequence"/>
</dbReference>
<dbReference type="FunFam" id="3.40.50.2300:FF:000018">
    <property type="entry name" value="DNA-binding transcriptional regulator NtrC"/>
    <property type="match status" value="1"/>
</dbReference>
<dbReference type="InterPro" id="IPR001789">
    <property type="entry name" value="Sig_transdc_resp-reg_receiver"/>
</dbReference>
<dbReference type="InterPro" id="IPR000792">
    <property type="entry name" value="Tscrpt_reg_LuxR_C"/>
</dbReference>
<dbReference type="AlphaFoldDB" id="A0A560DMT0"/>
<dbReference type="GO" id="GO:0000160">
    <property type="term" value="P:phosphorelay signal transduction system"/>
    <property type="evidence" value="ECO:0007669"/>
    <property type="project" value="UniProtKB-KW"/>
</dbReference>